<dbReference type="InterPro" id="IPR008160">
    <property type="entry name" value="Collagen"/>
</dbReference>
<dbReference type="Pfam" id="PF01391">
    <property type="entry name" value="Collagen"/>
    <property type="match status" value="1"/>
</dbReference>
<evidence type="ECO:0000313" key="1">
    <source>
        <dbReference type="EMBL" id="MFB5265671.1"/>
    </source>
</evidence>
<protein>
    <submittedName>
        <fullName evidence="1">Collagen-like protein</fullName>
    </submittedName>
</protein>
<reference evidence="1 2" key="1">
    <citation type="submission" date="2024-09" db="EMBL/GenBank/DDBJ databases">
        <title>Paenibacillus zeirhizospherea sp. nov., isolated from surface of the maize (Zea mays) roots in a horticulture field, Hungary.</title>
        <authorList>
            <person name="Marton D."/>
            <person name="Farkas M."/>
            <person name="Bedics A."/>
            <person name="Toth E."/>
            <person name="Tancsics A."/>
            <person name="Boka K."/>
            <person name="Maroti G."/>
            <person name="Kriszt B."/>
            <person name="Cserhati M."/>
        </authorList>
    </citation>
    <scope>NUCLEOTIDE SEQUENCE [LARGE SCALE GENOMIC DNA]</scope>
    <source>
        <strain evidence="1 2">KCTC 33519</strain>
    </source>
</reference>
<comment type="caution">
    <text evidence="1">The sequence shown here is derived from an EMBL/GenBank/DDBJ whole genome shotgun (WGS) entry which is preliminary data.</text>
</comment>
<dbReference type="PANTHER" id="PTHR24637">
    <property type="entry name" value="COLLAGEN"/>
    <property type="match status" value="1"/>
</dbReference>
<dbReference type="EMBL" id="JBHHMI010000001">
    <property type="protein sequence ID" value="MFB5265671.1"/>
    <property type="molecule type" value="Genomic_DNA"/>
</dbReference>
<gene>
    <name evidence="1" type="ORF">ACE41H_02560</name>
</gene>
<dbReference type="PANTHER" id="PTHR24637:SF421">
    <property type="entry name" value="CUTICLE COLLAGEN DPY-2"/>
    <property type="match status" value="1"/>
</dbReference>
<proteinExistence type="predicted"/>
<feature type="non-terminal residue" evidence="1">
    <location>
        <position position="1"/>
    </location>
</feature>
<evidence type="ECO:0000313" key="2">
    <source>
        <dbReference type="Proteomes" id="UP001580346"/>
    </source>
</evidence>
<name>A0ABV5ANB7_9BACL</name>
<dbReference type="InterPro" id="IPR008983">
    <property type="entry name" value="Tumour_necrosis_fac-like_dom"/>
</dbReference>
<dbReference type="Proteomes" id="UP001580346">
    <property type="component" value="Unassembled WGS sequence"/>
</dbReference>
<accession>A0ABV5ANB7</accession>
<sequence length="218" mass="20272">AGATGATGATGEAGAVGATGAAGATGATGEAGAIGATGAAGATGATGEAGAVGATGAAGATGATGATGVTGATGEAGTVLGFADFFALMPPDNAATVAPGTDVSFPQDGPTSGTTITRIGPSSFNLAAIGTYQVLSQVSVTEPGQLILTLNGADLAYTVVGRATGTSQIVEMALVQTTVINSILTVRNPAGNSTALTITPLAGGTRPVSAHLVITQLA</sequence>
<keyword evidence="2" id="KW-1185">Reference proteome</keyword>
<organism evidence="1 2">
    <name type="scientific">Paenibacillus enshidis</name>
    <dbReference type="NCBI Taxonomy" id="1458439"/>
    <lineage>
        <taxon>Bacteria</taxon>
        <taxon>Bacillati</taxon>
        <taxon>Bacillota</taxon>
        <taxon>Bacilli</taxon>
        <taxon>Bacillales</taxon>
        <taxon>Paenibacillaceae</taxon>
        <taxon>Paenibacillus</taxon>
    </lineage>
</organism>
<dbReference type="Gene3D" id="2.60.120.40">
    <property type="match status" value="1"/>
</dbReference>